<dbReference type="RefSeq" id="XP_043044650.1">
    <property type="nucleotide sequence ID" value="XM_043185118.1"/>
</dbReference>
<dbReference type="Pfam" id="PF12937">
    <property type="entry name" value="F-box-like"/>
    <property type="match status" value="1"/>
</dbReference>
<dbReference type="SMART" id="SM00256">
    <property type="entry name" value="FBOX"/>
    <property type="match status" value="1"/>
</dbReference>
<dbReference type="InterPro" id="IPR001810">
    <property type="entry name" value="F-box_dom"/>
</dbReference>
<dbReference type="AlphaFoldDB" id="A0A9P7W2E4"/>
<dbReference type="Gene3D" id="1.20.1280.50">
    <property type="match status" value="1"/>
</dbReference>
<organism evidence="2 3">
    <name type="scientific">Guyanagaster necrorhizus</name>
    <dbReference type="NCBI Taxonomy" id="856835"/>
    <lineage>
        <taxon>Eukaryota</taxon>
        <taxon>Fungi</taxon>
        <taxon>Dikarya</taxon>
        <taxon>Basidiomycota</taxon>
        <taxon>Agaricomycotina</taxon>
        <taxon>Agaricomycetes</taxon>
        <taxon>Agaricomycetidae</taxon>
        <taxon>Agaricales</taxon>
        <taxon>Marasmiineae</taxon>
        <taxon>Physalacriaceae</taxon>
        <taxon>Guyanagaster</taxon>
    </lineage>
</organism>
<dbReference type="EMBL" id="MU250525">
    <property type="protein sequence ID" value="KAG7451150.1"/>
    <property type="molecule type" value="Genomic_DNA"/>
</dbReference>
<evidence type="ECO:0000313" key="3">
    <source>
        <dbReference type="Proteomes" id="UP000812287"/>
    </source>
</evidence>
<dbReference type="InterPro" id="IPR036047">
    <property type="entry name" value="F-box-like_dom_sf"/>
</dbReference>
<protein>
    <recommendedName>
        <fullName evidence="1">F-box domain-containing protein</fullName>
    </recommendedName>
</protein>
<dbReference type="SUPFAM" id="SSF81383">
    <property type="entry name" value="F-box domain"/>
    <property type="match status" value="1"/>
</dbReference>
<evidence type="ECO:0000259" key="1">
    <source>
        <dbReference type="PROSITE" id="PS50181"/>
    </source>
</evidence>
<dbReference type="PROSITE" id="PS50181">
    <property type="entry name" value="FBOX"/>
    <property type="match status" value="1"/>
</dbReference>
<dbReference type="GeneID" id="66107415"/>
<feature type="domain" description="F-box" evidence="1">
    <location>
        <begin position="2"/>
        <end position="48"/>
    </location>
</feature>
<sequence>MISFLLTLPEDVLLAIFARVSVEDLLSLIQTCRVLHALGSTDYVWHQINVHLPLDVPSGKDIHLISGPELHRAWVRGLRLERNWRRHASRLRKMCHIMHGGIVVRIQFLGSQWLITLSRAPTSVLCLSVWYIGVPDRERRHLSMDVPSATTFAASMQNDGRDAIVAILMDGIRTTKVRVYSITLESDADGEHPMTHCPRLMSQISQAKSEGTPSEVQIYGDIVVVAIAYFENIFNPPTYRFIVLSIKTGSQVTISPKLPEHFSHVHFRLFPRHMVIAGMKLHERLVVRIYDLSPVIARLSGLYQSSSPTNDLDTFNQYIAEYETDDVPADSDYTLSDGYLSHNFPRMTALSFHGSAGSLHRPGTASVFSFPSEKGALCPRSHGAVPVHVFPTPASAMSDIVCIGTTGRRAVWLERRWDTDVFTLMKGTFSPEQKGSTIVERLLPSHLVLPFEIFSCQSLAFEESTGRVCLGLHTGELYILYLSSVRSIRSGPARCATTPVQPPFPYVSFNFDQQGSHRTKCCAKS</sequence>
<comment type="caution">
    <text evidence="2">The sequence shown here is derived from an EMBL/GenBank/DDBJ whole genome shotgun (WGS) entry which is preliminary data.</text>
</comment>
<dbReference type="OrthoDB" id="424465at2759"/>
<accession>A0A9P7W2E4</accession>
<evidence type="ECO:0000313" key="2">
    <source>
        <dbReference type="EMBL" id="KAG7451150.1"/>
    </source>
</evidence>
<reference evidence="2" key="1">
    <citation type="submission" date="2020-11" db="EMBL/GenBank/DDBJ databases">
        <title>Adaptations for nitrogen fixation in a non-lichenized fungal sporocarp promotes dispersal by wood-feeding termites.</title>
        <authorList>
            <consortium name="DOE Joint Genome Institute"/>
            <person name="Koch R.A."/>
            <person name="Yoon G."/>
            <person name="Arayal U."/>
            <person name="Lail K."/>
            <person name="Amirebrahimi M."/>
            <person name="Labutti K."/>
            <person name="Lipzen A."/>
            <person name="Riley R."/>
            <person name="Barry K."/>
            <person name="Henrissat B."/>
            <person name="Grigoriev I.V."/>
            <person name="Herr J.R."/>
            <person name="Aime M.C."/>
        </authorList>
    </citation>
    <scope>NUCLEOTIDE SEQUENCE</scope>
    <source>
        <strain evidence="2">MCA 3950</strain>
    </source>
</reference>
<proteinExistence type="predicted"/>
<keyword evidence="3" id="KW-1185">Reference proteome</keyword>
<name>A0A9P7W2E4_9AGAR</name>
<dbReference type="Proteomes" id="UP000812287">
    <property type="component" value="Unassembled WGS sequence"/>
</dbReference>
<gene>
    <name evidence="2" type="ORF">BT62DRAFT_926806</name>
</gene>